<feature type="domain" description="DUF3885" evidence="1">
    <location>
        <begin position="5"/>
        <end position="214"/>
    </location>
</feature>
<evidence type="ECO:0000313" key="2">
    <source>
        <dbReference type="EMBL" id="QKX52239.1"/>
    </source>
</evidence>
<dbReference type="AlphaFoldDB" id="A0A7H8QED4"/>
<organism evidence="2 3">
    <name type="scientific">Planococcus glaciei</name>
    <dbReference type="NCBI Taxonomy" id="459472"/>
    <lineage>
        <taxon>Bacteria</taxon>
        <taxon>Bacillati</taxon>
        <taxon>Bacillota</taxon>
        <taxon>Bacilli</taxon>
        <taxon>Bacillales</taxon>
        <taxon>Caryophanaceae</taxon>
        <taxon>Planococcus</taxon>
    </lineage>
</organism>
<protein>
    <submittedName>
        <fullName evidence="2">DUF3885 domain-containing protein</fullName>
    </submittedName>
</protein>
<reference evidence="3" key="2">
    <citation type="submission" date="2020-06" db="EMBL/GenBank/DDBJ databases">
        <title>Isolation of Planomicrobium glaciei.</title>
        <authorList>
            <person name="Malisova L."/>
            <person name="Safrankova R."/>
            <person name="Jakubu V."/>
            <person name="Spanelova P."/>
        </authorList>
    </citation>
    <scope>NUCLEOTIDE SEQUENCE [LARGE SCALE GENOMIC DNA]</scope>
    <source>
        <strain evidence="3">NRL-ATB46093</strain>
    </source>
</reference>
<name>A0A7H8QED4_9BACL</name>
<evidence type="ECO:0000259" key="1">
    <source>
        <dbReference type="Pfam" id="PF13021"/>
    </source>
</evidence>
<sequence>MKYPLQAFLANNFDGLILSPALFYSWEPGIRFEISDPALSFHDPNFMVQAHHRAVTLFNEVFYEIDELLLVTDIVARPTSTILQQKPLNLYRKYVKDKRSLYQLQLETFSYGEYMEEELDEEDAMAIHRFSLKCQKTDLRFVQLLQAICYEDFNHPTTILKNNPESGIEVYFMNLSKKLIFHLYDDRGCDVLAADQENIRFLYEQYNDWILDYDRQEIDAVFQKDSSGIS</sequence>
<proteinExistence type="predicted"/>
<dbReference type="Pfam" id="PF13021">
    <property type="entry name" value="DUF3885"/>
    <property type="match status" value="1"/>
</dbReference>
<reference evidence="2 3" key="1">
    <citation type="submission" date="2020-04" db="EMBL/GenBank/DDBJ databases">
        <authorList>
            <person name="Pajer P."/>
            <person name="Broz P."/>
        </authorList>
    </citation>
    <scope>NUCLEOTIDE SEQUENCE [LARGE SCALE GENOMIC DNA]</scope>
    <source>
        <strain evidence="3">NRL-ATB46093</strain>
    </source>
</reference>
<keyword evidence="3" id="KW-1185">Reference proteome</keyword>
<dbReference type="EMBL" id="CP051177">
    <property type="protein sequence ID" value="QKX52239.1"/>
    <property type="molecule type" value="Genomic_DNA"/>
</dbReference>
<dbReference type="Proteomes" id="UP000509222">
    <property type="component" value="Chromosome"/>
</dbReference>
<dbReference type="InterPro" id="IPR024976">
    <property type="entry name" value="DUF3885"/>
</dbReference>
<dbReference type="RefSeq" id="WP_176294981.1">
    <property type="nucleotide sequence ID" value="NZ_CP051177.1"/>
</dbReference>
<evidence type="ECO:0000313" key="3">
    <source>
        <dbReference type="Proteomes" id="UP000509222"/>
    </source>
</evidence>
<accession>A0A7H8QED4</accession>
<gene>
    <name evidence="2" type="ORF">HF394_17585</name>
</gene>